<feature type="transmembrane region" description="Helical" evidence="5">
    <location>
        <begin position="200"/>
        <end position="221"/>
    </location>
</feature>
<feature type="transmembrane region" description="Helical" evidence="5">
    <location>
        <begin position="477"/>
        <end position="498"/>
    </location>
</feature>
<gene>
    <name evidence="6" type="ORF">PYW07_003522</name>
</gene>
<evidence type="ECO:0000256" key="4">
    <source>
        <dbReference type="ARBA" id="ARBA00023136"/>
    </source>
</evidence>
<reference evidence="6" key="1">
    <citation type="submission" date="2023-03" db="EMBL/GenBank/DDBJ databases">
        <title>Chromosome-level genomes of two armyworms, Mythimna separata and Mythimna loreyi, provide insights into the biosynthesis and reception of sex pheromones.</title>
        <authorList>
            <person name="Zhao H."/>
        </authorList>
    </citation>
    <scope>NUCLEOTIDE SEQUENCE</scope>
    <source>
        <strain evidence="6">BeijingLab</strain>
        <tissue evidence="6">Pupa</tissue>
    </source>
</reference>
<dbReference type="EMBL" id="JARGEI010000017">
    <property type="protein sequence ID" value="KAJ8716895.1"/>
    <property type="molecule type" value="Genomic_DNA"/>
</dbReference>
<feature type="transmembrane region" description="Helical" evidence="5">
    <location>
        <begin position="505"/>
        <end position="523"/>
    </location>
</feature>
<evidence type="ECO:0000256" key="1">
    <source>
        <dbReference type="ARBA" id="ARBA00004141"/>
    </source>
</evidence>
<feature type="transmembrane region" description="Helical" evidence="5">
    <location>
        <begin position="324"/>
        <end position="347"/>
    </location>
</feature>
<evidence type="ECO:0000256" key="3">
    <source>
        <dbReference type="ARBA" id="ARBA00022989"/>
    </source>
</evidence>
<protein>
    <submittedName>
        <fullName evidence="6">Uncharacterized protein</fullName>
    </submittedName>
</protein>
<feature type="transmembrane region" description="Helical" evidence="5">
    <location>
        <begin position="566"/>
        <end position="589"/>
    </location>
</feature>
<evidence type="ECO:0000256" key="2">
    <source>
        <dbReference type="ARBA" id="ARBA00022692"/>
    </source>
</evidence>
<keyword evidence="2 5" id="KW-0812">Transmembrane</keyword>
<dbReference type="GO" id="GO:0022857">
    <property type="term" value="F:transmembrane transporter activity"/>
    <property type="evidence" value="ECO:0007669"/>
    <property type="project" value="InterPro"/>
</dbReference>
<proteinExistence type="predicted"/>
<dbReference type="SUPFAM" id="SSF103473">
    <property type="entry name" value="MFS general substrate transporter"/>
    <property type="match status" value="2"/>
</dbReference>
<name>A0AAD7YJH6_MYTSE</name>
<feature type="transmembrane region" description="Helical" evidence="5">
    <location>
        <begin position="272"/>
        <end position="293"/>
    </location>
</feature>
<feature type="transmembrane region" description="Helical" evidence="5">
    <location>
        <begin position="595"/>
        <end position="613"/>
    </location>
</feature>
<dbReference type="Pfam" id="PF00083">
    <property type="entry name" value="Sugar_tr"/>
    <property type="match status" value="1"/>
</dbReference>
<dbReference type="Proteomes" id="UP001231518">
    <property type="component" value="Chromosome 14"/>
</dbReference>
<feature type="transmembrane region" description="Helical" evidence="5">
    <location>
        <begin position="444"/>
        <end position="465"/>
    </location>
</feature>
<feature type="transmembrane region" description="Helical" evidence="5">
    <location>
        <begin position="299"/>
        <end position="317"/>
    </location>
</feature>
<feature type="transmembrane region" description="Helical" evidence="5">
    <location>
        <begin position="529"/>
        <end position="554"/>
    </location>
</feature>
<dbReference type="InterPro" id="IPR005828">
    <property type="entry name" value="MFS_sugar_transport-like"/>
</dbReference>
<keyword evidence="7" id="KW-1185">Reference proteome</keyword>
<keyword evidence="4 5" id="KW-0472">Membrane</keyword>
<accession>A0AAD7YJH6</accession>
<dbReference type="PANTHER" id="PTHR24064">
    <property type="entry name" value="SOLUTE CARRIER FAMILY 22 MEMBER"/>
    <property type="match status" value="1"/>
</dbReference>
<feature type="transmembrane region" description="Helical" evidence="5">
    <location>
        <begin position="241"/>
        <end position="265"/>
    </location>
</feature>
<feature type="transmembrane region" description="Helical" evidence="5">
    <location>
        <begin position="353"/>
        <end position="371"/>
    </location>
</feature>
<keyword evidence="3 5" id="KW-1133">Transmembrane helix</keyword>
<feature type="transmembrane region" description="Helical" evidence="5">
    <location>
        <begin position="31"/>
        <end position="49"/>
    </location>
</feature>
<dbReference type="InterPro" id="IPR036259">
    <property type="entry name" value="MFS_trans_sf"/>
</dbReference>
<organism evidence="6 7">
    <name type="scientific">Mythimna separata</name>
    <name type="common">Oriental armyworm</name>
    <name type="synonym">Pseudaletia separata</name>
    <dbReference type="NCBI Taxonomy" id="271217"/>
    <lineage>
        <taxon>Eukaryota</taxon>
        <taxon>Metazoa</taxon>
        <taxon>Ecdysozoa</taxon>
        <taxon>Arthropoda</taxon>
        <taxon>Hexapoda</taxon>
        <taxon>Insecta</taxon>
        <taxon>Pterygota</taxon>
        <taxon>Neoptera</taxon>
        <taxon>Endopterygota</taxon>
        <taxon>Lepidoptera</taxon>
        <taxon>Glossata</taxon>
        <taxon>Ditrysia</taxon>
        <taxon>Noctuoidea</taxon>
        <taxon>Noctuidae</taxon>
        <taxon>Noctuinae</taxon>
        <taxon>Hadenini</taxon>
        <taxon>Mythimna</taxon>
    </lineage>
</organism>
<comment type="caution">
    <text evidence="6">The sequence shown here is derived from an EMBL/GenBank/DDBJ whole genome shotgun (WGS) entry which is preliminary data.</text>
</comment>
<dbReference type="Gene3D" id="1.20.1250.20">
    <property type="entry name" value="MFS general substrate transporter like domains"/>
    <property type="match status" value="1"/>
</dbReference>
<sequence>MPERGERDHVDLDTILVEEIGQFGRFQLRTLLLTIIVVIFAAFHAEYVFTTARIESRCLIPECDGEDPEFSPDWLSNAVPSSQGSFDNCQRYGNVSALGRADSCSAELFDRDTLLPCQQYVYENQLTVVYDYDLACDEWRRTLIGFVRTFGTLSALPITGYISDRWGRRVALTINAFNTGWIGLTRYFAGTYIGFMISQFVEATFGSGVFSCIYILGEFYITINAFNTDWIGLTRYFTGTYIGFMISQFIEATFGSGVFSCIYILGEFYINAFNTGWIGLTCYFAGTYIGFMISQLVEATFGSGVFSCIYILVLELVGPKYRVIAGATLNTSFAVGQVIMGLIAWGVPAWRPLTLALYIPQLFTIAYFWIVPESVRWLMSKGRYEESEALLKEVARMNKKQLSEKSLDALRKTAESEKVRKAMEKEQNVNEPWLIVKVFQHKRVLFRCLISPLWWISMTLIYYGLSINAVNMSGNAYVNYMAVSAAEIPGFWIAVVFLPIVGRKPVLITGFWICAACQVAYILMPSDMFGLSLAVYLIGKGSISAVVTSLYMYTAELYPTQCRHNLFAYSSMIGRIGSITAPLTPAIGAATFDDLPFIMFAALAFTSGFLVLLTPETLGTKLPDTLEQANNLGTSKQENYKT</sequence>
<dbReference type="AlphaFoldDB" id="A0AAD7YJH6"/>
<evidence type="ECO:0000256" key="5">
    <source>
        <dbReference type="SAM" id="Phobius"/>
    </source>
</evidence>
<evidence type="ECO:0000313" key="7">
    <source>
        <dbReference type="Proteomes" id="UP001231518"/>
    </source>
</evidence>
<dbReference type="GO" id="GO:0016020">
    <property type="term" value="C:membrane"/>
    <property type="evidence" value="ECO:0007669"/>
    <property type="project" value="UniProtKB-SubCell"/>
</dbReference>
<comment type="subcellular location">
    <subcellularLocation>
        <location evidence="1">Membrane</location>
        <topology evidence="1">Multi-pass membrane protein</topology>
    </subcellularLocation>
</comment>
<evidence type="ECO:0000313" key="6">
    <source>
        <dbReference type="EMBL" id="KAJ8716895.1"/>
    </source>
</evidence>